<dbReference type="Proteomes" id="UP000596660">
    <property type="component" value="Unplaced"/>
</dbReference>
<dbReference type="RefSeq" id="XP_021771867.1">
    <property type="nucleotide sequence ID" value="XM_021916175.1"/>
</dbReference>
<feature type="domain" description="Rad60/SUMO-like" evidence="1">
    <location>
        <begin position="27"/>
        <end position="94"/>
    </location>
</feature>
<dbReference type="SMR" id="A0A803KMW9"/>
<evidence type="ECO:0000313" key="3">
    <source>
        <dbReference type="Proteomes" id="UP000596660"/>
    </source>
</evidence>
<dbReference type="SUPFAM" id="SSF54236">
    <property type="entry name" value="Ubiquitin-like"/>
    <property type="match status" value="1"/>
</dbReference>
<dbReference type="InterPro" id="IPR022617">
    <property type="entry name" value="Rad60/SUMO-like_dom"/>
</dbReference>
<dbReference type="OrthoDB" id="442921at2759"/>
<dbReference type="PANTHER" id="PTHR10562">
    <property type="entry name" value="SMALL UBIQUITIN-RELATED MODIFIER"/>
    <property type="match status" value="1"/>
</dbReference>
<gene>
    <name evidence="2" type="primary">LOC110736017</name>
</gene>
<dbReference type="EnsemblPlants" id="AUR62000375-RA">
    <property type="protein sequence ID" value="AUR62000375-RA:cds"/>
    <property type="gene ID" value="AUR62000375"/>
</dbReference>
<reference evidence="2" key="2">
    <citation type="submission" date="2021-03" db="UniProtKB">
        <authorList>
            <consortium name="EnsemblPlants"/>
        </authorList>
    </citation>
    <scope>IDENTIFICATION</scope>
</reference>
<reference evidence="2" key="1">
    <citation type="journal article" date="2017" name="Nature">
        <title>The genome of Chenopodium quinoa.</title>
        <authorList>
            <person name="Jarvis D.E."/>
            <person name="Ho Y.S."/>
            <person name="Lightfoot D.J."/>
            <person name="Schmoeckel S.M."/>
            <person name="Li B."/>
            <person name="Borm T.J.A."/>
            <person name="Ohyanagi H."/>
            <person name="Mineta K."/>
            <person name="Michell C.T."/>
            <person name="Saber N."/>
            <person name="Kharbatia N.M."/>
            <person name="Rupper R.R."/>
            <person name="Sharp A.R."/>
            <person name="Dally N."/>
            <person name="Boughton B.A."/>
            <person name="Woo Y.H."/>
            <person name="Gao G."/>
            <person name="Schijlen E.G.W.M."/>
            <person name="Guo X."/>
            <person name="Momin A.A."/>
            <person name="Negrao S."/>
            <person name="Al-Babili S."/>
            <person name="Gehring C."/>
            <person name="Roessner U."/>
            <person name="Jung C."/>
            <person name="Murphy K."/>
            <person name="Arold S.T."/>
            <person name="Gojobori T."/>
            <person name="van der Linden C.G."/>
            <person name="van Loo E.N."/>
            <person name="Jellen E.N."/>
            <person name="Maughan P.J."/>
            <person name="Tester M."/>
        </authorList>
    </citation>
    <scope>NUCLEOTIDE SEQUENCE [LARGE SCALE GENOMIC DNA]</scope>
    <source>
        <strain evidence="2">cv. PI 614886</strain>
    </source>
</reference>
<dbReference type="InterPro" id="IPR029071">
    <property type="entry name" value="Ubiquitin-like_domsf"/>
</dbReference>
<dbReference type="Gene3D" id="3.10.20.90">
    <property type="entry name" value="Phosphatidylinositol 3-kinase Catalytic Subunit, Chain A, domain 1"/>
    <property type="match status" value="1"/>
</dbReference>
<dbReference type="GeneID" id="110736017"/>
<evidence type="ECO:0000313" key="2">
    <source>
        <dbReference type="EnsemblPlants" id="AUR62000375-RA:cds"/>
    </source>
</evidence>
<sequence length="101" mass="11286">MGTPPIQHINQDSATEVKLESAKNLVTLKVQAGDDHEVYYRVKRDFPLCHMKLDYCNRLGLEYGAVRFVYGKAEVPGAKTPDDLMMKNGCTINAWVDKIGG</sequence>
<dbReference type="Gramene" id="AUR62000375-RA">
    <property type="protein sequence ID" value="AUR62000375-RA:cds"/>
    <property type="gene ID" value="AUR62000375"/>
</dbReference>
<protein>
    <recommendedName>
        <fullName evidence="1">Rad60/SUMO-like domain-containing protein</fullName>
    </recommendedName>
</protein>
<dbReference type="AlphaFoldDB" id="A0A803KMW9"/>
<proteinExistence type="predicted"/>
<organism evidence="2 3">
    <name type="scientific">Chenopodium quinoa</name>
    <name type="common">Quinoa</name>
    <dbReference type="NCBI Taxonomy" id="63459"/>
    <lineage>
        <taxon>Eukaryota</taxon>
        <taxon>Viridiplantae</taxon>
        <taxon>Streptophyta</taxon>
        <taxon>Embryophyta</taxon>
        <taxon>Tracheophyta</taxon>
        <taxon>Spermatophyta</taxon>
        <taxon>Magnoliopsida</taxon>
        <taxon>eudicotyledons</taxon>
        <taxon>Gunneridae</taxon>
        <taxon>Pentapetalae</taxon>
        <taxon>Caryophyllales</taxon>
        <taxon>Chenopodiaceae</taxon>
        <taxon>Chenopodioideae</taxon>
        <taxon>Atripliceae</taxon>
        <taxon>Chenopodium</taxon>
    </lineage>
</organism>
<evidence type="ECO:0000259" key="1">
    <source>
        <dbReference type="Pfam" id="PF11976"/>
    </source>
</evidence>
<accession>A0A803KMW9</accession>
<dbReference type="Pfam" id="PF11976">
    <property type="entry name" value="Rad60-SLD"/>
    <property type="match status" value="1"/>
</dbReference>
<dbReference type="KEGG" id="cqi:110736017"/>
<name>A0A803KMW9_CHEQI</name>
<dbReference type="OMA" id="CTINAWV"/>
<keyword evidence="3" id="KW-1185">Reference proteome</keyword>